<evidence type="ECO:0000313" key="1">
    <source>
        <dbReference type="EMBL" id="MBA0770780.1"/>
    </source>
</evidence>
<keyword evidence="2" id="KW-1185">Reference proteome</keyword>
<evidence type="ECO:0000313" key="2">
    <source>
        <dbReference type="Proteomes" id="UP000593568"/>
    </source>
</evidence>
<protein>
    <submittedName>
        <fullName evidence="1">Uncharacterized protein</fullName>
    </submittedName>
</protein>
<proteinExistence type="predicted"/>
<dbReference type="Proteomes" id="UP000593568">
    <property type="component" value="Unassembled WGS sequence"/>
</dbReference>
<reference evidence="1 2" key="1">
    <citation type="journal article" date="2019" name="Genome Biol. Evol.">
        <title>Insights into the evolution of the New World diploid cottons (Gossypium, subgenus Houzingenia) based on genome sequencing.</title>
        <authorList>
            <person name="Grover C.E."/>
            <person name="Arick M.A. 2nd"/>
            <person name="Thrash A."/>
            <person name="Conover J.L."/>
            <person name="Sanders W.S."/>
            <person name="Peterson D.G."/>
            <person name="Frelichowski J.E."/>
            <person name="Scheffler J.A."/>
            <person name="Scheffler B.E."/>
            <person name="Wendel J.F."/>
        </authorList>
    </citation>
    <scope>NUCLEOTIDE SEQUENCE [LARGE SCALE GENOMIC DNA]</scope>
    <source>
        <strain evidence="1">8</strain>
        <tissue evidence="1">Leaf</tissue>
    </source>
</reference>
<sequence length="49" mass="5561">MAFSYKDSKRVLWNYDCNMMILGEETRLALQKRARISVSTCAVGGTMTL</sequence>
<dbReference type="AlphaFoldDB" id="A0A7J9ECM5"/>
<gene>
    <name evidence="1" type="ORF">Gotri_019365</name>
</gene>
<comment type="caution">
    <text evidence="1">The sequence shown here is derived from an EMBL/GenBank/DDBJ whole genome shotgun (WGS) entry which is preliminary data.</text>
</comment>
<accession>A0A7J9ECM5</accession>
<dbReference type="EMBL" id="JABEZW010000007">
    <property type="protein sequence ID" value="MBA0770780.1"/>
    <property type="molecule type" value="Genomic_DNA"/>
</dbReference>
<organism evidence="1 2">
    <name type="scientific">Gossypium trilobum</name>
    <dbReference type="NCBI Taxonomy" id="34281"/>
    <lineage>
        <taxon>Eukaryota</taxon>
        <taxon>Viridiplantae</taxon>
        <taxon>Streptophyta</taxon>
        <taxon>Embryophyta</taxon>
        <taxon>Tracheophyta</taxon>
        <taxon>Spermatophyta</taxon>
        <taxon>Magnoliopsida</taxon>
        <taxon>eudicotyledons</taxon>
        <taxon>Gunneridae</taxon>
        <taxon>Pentapetalae</taxon>
        <taxon>rosids</taxon>
        <taxon>malvids</taxon>
        <taxon>Malvales</taxon>
        <taxon>Malvaceae</taxon>
        <taxon>Malvoideae</taxon>
        <taxon>Gossypium</taxon>
    </lineage>
</organism>
<name>A0A7J9ECM5_9ROSI</name>